<accession>A0A212JLR7</accession>
<feature type="transmembrane region" description="Helical" evidence="1">
    <location>
        <begin position="33"/>
        <end position="50"/>
    </location>
</feature>
<dbReference type="EMBL" id="FLUO01000001">
    <property type="protein sequence ID" value="SBW00389.1"/>
    <property type="molecule type" value="Genomic_DNA"/>
</dbReference>
<gene>
    <name evidence="2" type="ORF">KL86APRO_11291</name>
</gene>
<keyword evidence="1" id="KW-0472">Membrane</keyword>
<dbReference type="Pfam" id="PF04474">
    <property type="entry name" value="DUF554"/>
    <property type="match status" value="1"/>
</dbReference>
<dbReference type="InterPro" id="IPR007563">
    <property type="entry name" value="DUF554"/>
</dbReference>
<feature type="transmembrane region" description="Helical" evidence="1">
    <location>
        <begin position="108"/>
        <end position="126"/>
    </location>
</feature>
<protein>
    <recommendedName>
        <fullName evidence="3">Membrane protein YdfK</fullName>
    </recommendedName>
</protein>
<evidence type="ECO:0000313" key="2">
    <source>
        <dbReference type="EMBL" id="SBW00389.1"/>
    </source>
</evidence>
<evidence type="ECO:0008006" key="3">
    <source>
        <dbReference type="Google" id="ProtNLM"/>
    </source>
</evidence>
<keyword evidence="1" id="KW-0812">Transmembrane</keyword>
<evidence type="ECO:0000256" key="1">
    <source>
        <dbReference type="SAM" id="Phobius"/>
    </source>
</evidence>
<name>A0A212JLR7_9PROT</name>
<keyword evidence="1" id="KW-1133">Transmembrane helix</keyword>
<sequence length="237" mass="24800">MIGPAINGGALVFGSLFGAVVGPRLGKSLRQQIPLVFGCSAMGIGVSMVLKVHAFAPVVLALILGTGFGILVRVEERVQRVSAKSRKLVEKVARPAAGVGQEEFLDKFVALVVLFCVSGMGVYGSLNEGMTGDPSLLIVKSILDFFTALIFASSLGFAVCLLAIPQFAVQALLYFGAAQIVPLTTPETMADFSACGGLIMLATGFRICGIKPFPVADMIPALILVMPLSRAWTALIP</sequence>
<feature type="transmembrane region" description="Helical" evidence="1">
    <location>
        <begin position="146"/>
        <end position="164"/>
    </location>
</feature>
<organism evidence="2">
    <name type="scientific">uncultured Alphaproteobacteria bacterium</name>
    <dbReference type="NCBI Taxonomy" id="91750"/>
    <lineage>
        <taxon>Bacteria</taxon>
        <taxon>Pseudomonadati</taxon>
        <taxon>Pseudomonadota</taxon>
        <taxon>Alphaproteobacteria</taxon>
        <taxon>environmental samples</taxon>
    </lineage>
</organism>
<proteinExistence type="predicted"/>
<feature type="transmembrane region" description="Helical" evidence="1">
    <location>
        <begin position="56"/>
        <end position="74"/>
    </location>
</feature>
<reference evidence="2" key="1">
    <citation type="submission" date="2016-04" db="EMBL/GenBank/DDBJ databases">
        <authorList>
            <person name="Evans L.H."/>
            <person name="Alamgir A."/>
            <person name="Owens N."/>
            <person name="Weber N.D."/>
            <person name="Virtaneva K."/>
            <person name="Barbian K."/>
            <person name="Babar A."/>
            <person name="Rosenke K."/>
        </authorList>
    </citation>
    <scope>NUCLEOTIDE SEQUENCE</scope>
    <source>
        <strain evidence="2">86</strain>
    </source>
</reference>
<dbReference type="PANTHER" id="PTHR36111:SF2">
    <property type="entry name" value="INNER MEMBRANE PROTEIN"/>
    <property type="match status" value="1"/>
</dbReference>
<dbReference type="AlphaFoldDB" id="A0A212JLR7"/>
<dbReference type="PANTHER" id="PTHR36111">
    <property type="entry name" value="INNER MEMBRANE PROTEIN-RELATED"/>
    <property type="match status" value="1"/>
</dbReference>
<feature type="transmembrane region" description="Helical" evidence="1">
    <location>
        <begin position="6"/>
        <end position="26"/>
    </location>
</feature>